<dbReference type="AlphaFoldDB" id="A0A238FGT0"/>
<evidence type="ECO:0000256" key="11">
    <source>
        <dbReference type="ARBA" id="ARBA00022989"/>
    </source>
</evidence>
<dbReference type="GO" id="GO:0005789">
    <property type="term" value="C:endoplasmic reticulum membrane"/>
    <property type="evidence" value="ECO:0007669"/>
    <property type="project" value="TreeGrafter"/>
</dbReference>
<sequence>MAPKKRSSAPNSKASSTSTPISTPSSATRRRLNPAAAAAAAPVVIDSVSSSDVESVVADYTDGDDDDDDDNSDADVEQSGPATPSATDTPFSANNSHDSAARHASSARLPGTPKSPSRKPQAEAYTGADHDPNKKVKAIIERTVWGFVMGGGAIALVAAGHLYCIVLVFLCQAVVFSELTSLFDVGYSNTIHEPHVAVHPSDPRAAEKELRRKGRREERNRYSRRMSWYFFAVTNYFLYGESLIYYFKHILTLQTSFLPSAFTFAQHHRLISFGLYTLGFVSFVANLDRAQLRRQFGLFGWIHMSLLLIVVSSHFIVNNILEGMIWFFIPATIVITNDIAAYACGMAFGRHQLIKLSPKKTVEGFVGAFFVTIAIAVASHPLYRVQVGTLFMRSDYMICPVQDLSSNAFSAASCKPNPVFNWYSLPLPSSIVAGMERLPTDHVMTLAQQTGGHAIRSLWWTPFQFHLVVLAIFASVVAPFGGFFASGFKRAFNIKDFGDSIPGHGGMTDRMDCQFLMGWFTYVYYASLIRVSHVTVTSLMAQAASALTTQQQLELLRELHHHLVSRGVKPSIGI</sequence>
<evidence type="ECO:0000313" key="19">
    <source>
        <dbReference type="EMBL" id="SCV72395.1"/>
    </source>
</evidence>
<comment type="pathway">
    <text evidence="4">Lipid metabolism.</text>
</comment>
<evidence type="ECO:0000256" key="7">
    <source>
        <dbReference type="ARBA" id="ARBA00022516"/>
    </source>
</evidence>
<feature type="transmembrane region" description="Helical" evidence="18">
    <location>
        <begin position="298"/>
        <end position="317"/>
    </location>
</feature>
<evidence type="ECO:0000256" key="1">
    <source>
        <dbReference type="ARBA" id="ARBA00001698"/>
    </source>
</evidence>
<keyword evidence="12" id="KW-0443">Lipid metabolism</keyword>
<comment type="subcellular location">
    <subcellularLocation>
        <location evidence="2">Membrane</location>
        <topology evidence="2">Multi-pass membrane protein</topology>
    </subcellularLocation>
</comment>
<comment type="similarity">
    <text evidence="5 16">Belongs to the CDS family.</text>
</comment>
<keyword evidence="9 16" id="KW-0812">Transmembrane</keyword>
<feature type="compositionally biased region" description="Polar residues" evidence="17">
    <location>
        <begin position="80"/>
        <end position="91"/>
    </location>
</feature>
<accession>A0A238FGT0</accession>
<evidence type="ECO:0000256" key="18">
    <source>
        <dbReference type="SAM" id="Phobius"/>
    </source>
</evidence>
<evidence type="ECO:0000256" key="16">
    <source>
        <dbReference type="RuleBase" id="RU003938"/>
    </source>
</evidence>
<evidence type="ECO:0000256" key="17">
    <source>
        <dbReference type="SAM" id="MobiDB-lite"/>
    </source>
</evidence>
<dbReference type="InterPro" id="IPR016720">
    <property type="entry name" value="PC_Trfase_euk"/>
</dbReference>
<dbReference type="GO" id="GO:0004605">
    <property type="term" value="F:phosphatidate cytidylyltransferase activity"/>
    <property type="evidence" value="ECO:0007669"/>
    <property type="project" value="UniProtKB-EC"/>
</dbReference>
<dbReference type="Pfam" id="PF01148">
    <property type="entry name" value="CTP_transf_1"/>
    <property type="match status" value="1"/>
</dbReference>
<evidence type="ECO:0000256" key="4">
    <source>
        <dbReference type="ARBA" id="ARBA00005189"/>
    </source>
</evidence>
<dbReference type="EMBL" id="FMSP01000009">
    <property type="protein sequence ID" value="SCV72395.1"/>
    <property type="molecule type" value="Genomic_DNA"/>
</dbReference>
<keyword evidence="20" id="KW-1185">Reference proteome</keyword>
<evidence type="ECO:0000256" key="13">
    <source>
        <dbReference type="ARBA" id="ARBA00023136"/>
    </source>
</evidence>
<dbReference type="InterPro" id="IPR000374">
    <property type="entry name" value="PC_trans"/>
</dbReference>
<name>A0A238FGT0_9BASI</name>
<evidence type="ECO:0000313" key="20">
    <source>
        <dbReference type="Proteomes" id="UP000198372"/>
    </source>
</evidence>
<gene>
    <name evidence="19" type="ORF">BQ2448_3932</name>
</gene>
<feature type="compositionally biased region" description="Acidic residues" evidence="17">
    <location>
        <begin position="61"/>
        <end position="76"/>
    </location>
</feature>
<feature type="compositionally biased region" description="Low complexity" evidence="17">
    <location>
        <begin position="92"/>
        <end position="108"/>
    </location>
</feature>
<feature type="transmembrane region" description="Helical" evidence="18">
    <location>
        <begin position="323"/>
        <end position="344"/>
    </location>
</feature>
<feature type="compositionally biased region" description="Low complexity" evidence="17">
    <location>
        <begin position="8"/>
        <end position="27"/>
    </location>
</feature>
<evidence type="ECO:0000256" key="5">
    <source>
        <dbReference type="ARBA" id="ARBA00010185"/>
    </source>
</evidence>
<keyword evidence="15" id="KW-1208">Phospholipid metabolism</keyword>
<feature type="transmembrane region" description="Helical" evidence="18">
    <location>
        <begin position="144"/>
        <end position="170"/>
    </location>
</feature>
<evidence type="ECO:0000256" key="14">
    <source>
        <dbReference type="ARBA" id="ARBA00023209"/>
    </source>
</evidence>
<organism evidence="19 20">
    <name type="scientific">Microbotryum intermedium</name>
    <dbReference type="NCBI Taxonomy" id="269621"/>
    <lineage>
        <taxon>Eukaryota</taxon>
        <taxon>Fungi</taxon>
        <taxon>Dikarya</taxon>
        <taxon>Basidiomycota</taxon>
        <taxon>Pucciniomycotina</taxon>
        <taxon>Microbotryomycetes</taxon>
        <taxon>Microbotryales</taxon>
        <taxon>Microbotryaceae</taxon>
        <taxon>Microbotryum</taxon>
    </lineage>
</organism>
<evidence type="ECO:0000256" key="12">
    <source>
        <dbReference type="ARBA" id="ARBA00023098"/>
    </source>
</evidence>
<feature type="transmembrane region" description="Helical" evidence="18">
    <location>
        <begin position="267"/>
        <end position="286"/>
    </location>
</feature>
<reference evidence="20" key="1">
    <citation type="submission" date="2016-09" db="EMBL/GenBank/DDBJ databases">
        <authorList>
            <person name="Jeantristanb JTB J.-T."/>
            <person name="Ricardo R."/>
        </authorList>
    </citation>
    <scope>NUCLEOTIDE SEQUENCE [LARGE SCALE GENOMIC DNA]</scope>
</reference>
<keyword evidence="7" id="KW-0444">Lipid biosynthesis</keyword>
<dbReference type="OrthoDB" id="10260889at2759"/>
<dbReference type="Proteomes" id="UP000198372">
    <property type="component" value="Unassembled WGS sequence"/>
</dbReference>
<evidence type="ECO:0000256" key="15">
    <source>
        <dbReference type="ARBA" id="ARBA00023264"/>
    </source>
</evidence>
<dbReference type="PROSITE" id="PS01315">
    <property type="entry name" value="CDS"/>
    <property type="match status" value="1"/>
</dbReference>
<evidence type="ECO:0000256" key="10">
    <source>
        <dbReference type="ARBA" id="ARBA00022695"/>
    </source>
</evidence>
<feature type="region of interest" description="Disordered" evidence="17">
    <location>
        <begin position="1"/>
        <end position="130"/>
    </location>
</feature>
<evidence type="ECO:0000256" key="6">
    <source>
        <dbReference type="ARBA" id="ARBA00012487"/>
    </source>
</evidence>
<evidence type="ECO:0000256" key="8">
    <source>
        <dbReference type="ARBA" id="ARBA00022679"/>
    </source>
</evidence>
<feature type="transmembrane region" description="Helical" evidence="18">
    <location>
        <begin position="226"/>
        <end position="247"/>
    </location>
</feature>
<proteinExistence type="inferred from homology"/>
<evidence type="ECO:0000256" key="2">
    <source>
        <dbReference type="ARBA" id="ARBA00004141"/>
    </source>
</evidence>
<keyword evidence="11 18" id="KW-1133">Transmembrane helix</keyword>
<protein>
    <recommendedName>
        <fullName evidence="6 16">Phosphatidate cytidylyltransferase</fullName>
        <ecNumber evidence="6 16">2.7.7.41</ecNumber>
    </recommendedName>
</protein>
<comment type="catalytic activity">
    <reaction evidence="1 16">
        <text>a 1,2-diacyl-sn-glycero-3-phosphate + CTP + H(+) = a CDP-1,2-diacyl-sn-glycerol + diphosphate</text>
        <dbReference type="Rhea" id="RHEA:16229"/>
        <dbReference type="ChEBI" id="CHEBI:15378"/>
        <dbReference type="ChEBI" id="CHEBI:33019"/>
        <dbReference type="ChEBI" id="CHEBI:37563"/>
        <dbReference type="ChEBI" id="CHEBI:58332"/>
        <dbReference type="ChEBI" id="CHEBI:58608"/>
        <dbReference type="EC" id="2.7.7.41"/>
    </reaction>
</comment>
<dbReference type="PANTHER" id="PTHR13773">
    <property type="entry name" value="PHOSPHATIDATE CYTIDYLYLTRANSFERASE"/>
    <property type="match status" value="1"/>
</dbReference>
<evidence type="ECO:0000256" key="3">
    <source>
        <dbReference type="ARBA" id="ARBA00005119"/>
    </source>
</evidence>
<keyword evidence="14" id="KW-0594">Phospholipid biosynthesis</keyword>
<keyword evidence="10 16" id="KW-0548">Nucleotidyltransferase</keyword>
<feature type="transmembrane region" description="Helical" evidence="18">
    <location>
        <begin position="365"/>
        <end position="383"/>
    </location>
</feature>
<dbReference type="EC" id="2.7.7.41" evidence="6 16"/>
<feature type="transmembrane region" description="Helical" evidence="18">
    <location>
        <begin position="463"/>
        <end position="485"/>
    </location>
</feature>
<keyword evidence="13 18" id="KW-0472">Membrane</keyword>
<dbReference type="UniPathway" id="UPA00557">
    <property type="reaction ID" value="UER00614"/>
</dbReference>
<dbReference type="STRING" id="269621.A0A238FGT0"/>
<dbReference type="PANTHER" id="PTHR13773:SF8">
    <property type="entry name" value="PHOSPHATIDATE CYTIDYLYLTRANSFERASE, PHOTORECEPTOR-SPECIFIC"/>
    <property type="match status" value="1"/>
</dbReference>
<comment type="pathway">
    <text evidence="3 16">Phospholipid metabolism; CDP-diacylglycerol biosynthesis; CDP-diacylglycerol from sn-glycerol 3-phosphate: step 3/3.</text>
</comment>
<dbReference type="GO" id="GO:0016024">
    <property type="term" value="P:CDP-diacylglycerol biosynthetic process"/>
    <property type="evidence" value="ECO:0007669"/>
    <property type="project" value="UniProtKB-UniPathway"/>
</dbReference>
<evidence type="ECO:0000256" key="9">
    <source>
        <dbReference type="ARBA" id="ARBA00022692"/>
    </source>
</evidence>
<keyword evidence="8 16" id="KW-0808">Transferase</keyword>
<feature type="compositionally biased region" description="Low complexity" evidence="17">
    <location>
        <begin position="35"/>
        <end position="60"/>
    </location>
</feature>